<organism evidence="3 4">
    <name type="scientific">Nocardioides bizhenqiangii</name>
    <dbReference type="NCBI Taxonomy" id="3095076"/>
    <lineage>
        <taxon>Bacteria</taxon>
        <taxon>Bacillati</taxon>
        <taxon>Actinomycetota</taxon>
        <taxon>Actinomycetes</taxon>
        <taxon>Propionibacteriales</taxon>
        <taxon>Nocardioidaceae</taxon>
        <taxon>Nocardioides</taxon>
    </lineage>
</organism>
<reference evidence="4" key="1">
    <citation type="submission" date="2023-12" db="EMBL/GenBank/DDBJ databases">
        <title>Novel species in genus Nocardioides.</title>
        <authorList>
            <person name="Zhou H."/>
        </authorList>
    </citation>
    <scope>NUCLEOTIDE SEQUENCE [LARGE SCALE GENOMIC DNA]</scope>
    <source>
        <strain evidence="4">HM61</strain>
    </source>
</reference>
<evidence type="ECO:0008006" key="5">
    <source>
        <dbReference type="Google" id="ProtNLM"/>
    </source>
</evidence>
<dbReference type="EMBL" id="CP141059">
    <property type="protein sequence ID" value="WQQ27893.1"/>
    <property type="molecule type" value="Genomic_DNA"/>
</dbReference>
<evidence type="ECO:0000256" key="2">
    <source>
        <dbReference type="SAM" id="Phobius"/>
    </source>
</evidence>
<keyword evidence="2" id="KW-0472">Membrane</keyword>
<evidence type="ECO:0000313" key="4">
    <source>
        <dbReference type="Proteomes" id="UP001327225"/>
    </source>
</evidence>
<feature type="region of interest" description="Disordered" evidence="1">
    <location>
        <begin position="1"/>
        <end position="41"/>
    </location>
</feature>
<dbReference type="RefSeq" id="WP_322938171.1">
    <property type="nucleotide sequence ID" value="NZ_CP141059.1"/>
</dbReference>
<evidence type="ECO:0000313" key="3">
    <source>
        <dbReference type="EMBL" id="WQQ27893.1"/>
    </source>
</evidence>
<gene>
    <name evidence="3" type="ORF">SHK19_06575</name>
</gene>
<sequence>MGQGQDPYGDAGGFTPYQPDATPDDEPADAAPEPFVPYGGAPQVRYSGAPQVPYSGAPQVPYGQSSGTSMVSFVTTTPTKHRWVGWVVGFGILLASCGGGIGGIFGALSGDGGTSYDTDQQQAPVEEEQMVVDVFANDLQAGQCLIGAGFDPSTDEGISNVEVVGCSTSHAAQVLEVKVLDEQEAAAYEFDDSSQIDLHCTQNFSRAQKQLFRGNTHFLLAFTQSRTPSTGDKVACLVVRADGGQIRGFLP</sequence>
<keyword evidence="2" id="KW-1133">Transmembrane helix</keyword>
<keyword evidence="2" id="KW-0812">Transmembrane</keyword>
<proteinExistence type="predicted"/>
<feature type="transmembrane region" description="Helical" evidence="2">
    <location>
        <begin position="83"/>
        <end position="108"/>
    </location>
</feature>
<keyword evidence="4" id="KW-1185">Reference proteome</keyword>
<evidence type="ECO:0000256" key="1">
    <source>
        <dbReference type="SAM" id="MobiDB-lite"/>
    </source>
</evidence>
<protein>
    <recommendedName>
        <fullName evidence="5">Septum formation-related domain-containing protein</fullName>
    </recommendedName>
</protein>
<name>A0ABZ0ZX65_9ACTN</name>
<dbReference type="Proteomes" id="UP001327225">
    <property type="component" value="Chromosome"/>
</dbReference>
<accession>A0ABZ0ZX65</accession>